<organism evidence="2 3">
    <name type="scientific">Heracleum sosnowskyi</name>
    <dbReference type="NCBI Taxonomy" id="360622"/>
    <lineage>
        <taxon>Eukaryota</taxon>
        <taxon>Viridiplantae</taxon>
        <taxon>Streptophyta</taxon>
        <taxon>Embryophyta</taxon>
        <taxon>Tracheophyta</taxon>
        <taxon>Spermatophyta</taxon>
        <taxon>Magnoliopsida</taxon>
        <taxon>eudicotyledons</taxon>
        <taxon>Gunneridae</taxon>
        <taxon>Pentapetalae</taxon>
        <taxon>asterids</taxon>
        <taxon>campanulids</taxon>
        <taxon>Apiales</taxon>
        <taxon>Apiaceae</taxon>
        <taxon>Apioideae</taxon>
        <taxon>apioid superclade</taxon>
        <taxon>Tordylieae</taxon>
        <taxon>Tordyliinae</taxon>
        <taxon>Heracleum</taxon>
    </lineage>
</organism>
<feature type="domain" description="DUF6598" evidence="1">
    <location>
        <begin position="148"/>
        <end position="292"/>
    </location>
</feature>
<evidence type="ECO:0000313" key="2">
    <source>
        <dbReference type="EMBL" id="KAK1376797.1"/>
    </source>
</evidence>
<reference evidence="2" key="1">
    <citation type="submission" date="2023-02" db="EMBL/GenBank/DDBJ databases">
        <title>Genome of toxic invasive species Heracleum sosnowskyi carries increased number of genes despite the absence of recent whole-genome duplications.</title>
        <authorList>
            <person name="Schelkunov M."/>
            <person name="Shtratnikova V."/>
            <person name="Makarenko M."/>
            <person name="Klepikova A."/>
            <person name="Omelchenko D."/>
            <person name="Novikova G."/>
            <person name="Obukhova E."/>
            <person name="Bogdanov V."/>
            <person name="Penin A."/>
            <person name="Logacheva M."/>
        </authorList>
    </citation>
    <scope>NUCLEOTIDE SEQUENCE</scope>
    <source>
        <strain evidence="2">Hsosn_3</strain>
        <tissue evidence="2">Leaf</tissue>
    </source>
</reference>
<keyword evidence="3" id="KW-1185">Reference proteome</keyword>
<dbReference type="Proteomes" id="UP001237642">
    <property type="component" value="Unassembled WGS sequence"/>
</dbReference>
<dbReference type="EMBL" id="JAUIZM010000007">
    <property type="protein sequence ID" value="KAK1376797.1"/>
    <property type="molecule type" value="Genomic_DNA"/>
</dbReference>
<dbReference type="Pfam" id="PF20241">
    <property type="entry name" value="DUF6598"/>
    <property type="match status" value="1"/>
</dbReference>
<evidence type="ECO:0000259" key="1">
    <source>
        <dbReference type="Pfam" id="PF20241"/>
    </source>
</evidence>
<evidence type="ECO:0000313" key="3">
    <source>
        <dbReference type="Proteomes" id="UP001237642"/>
    </source>
</evidence>
<dbReference type="InterPro" id="IPR046533">
    <property type="entry name" value="DUF6598"/>
</dbReference>
<dbReference type="AlphaFoldDB" id="A0AAD8I2H4"/>
<name>A0AAD8I2H4_9APIA</name>
<sequence length="364" mass="41427">MADNKIASSYQAEASNTVVNKVPVYSSALDLNKQSFCQFRVASQVYHIYNYFQELVGISILEVYSITYLGTYPMEAEDQIGVIFIKTNDMTYHLYHERKLDTSKPSIKYGDQLPMWRVEPICSFTKLELIFESFSDNYNKGSSKEFSHSPKDGDVLANLSMKSRDGYKRKISVLFGCFSNATVANLEVMFLPEVPDAITNVYGVVVASNSKFDQPSCISYLFSHDSASTIQVEHDHVIPLSKSRVGVPLDSKLNVDISLFCNDIQHKGAVDFNPNINGEETRMVGDQIQVKVTWNCNEDSYFTDEDSNFTDEDSYFIEEYDSAYVCEFSDIQKEILDSDFIEEYDSAYVCEFSDIRKEILETVT</sequence>
<accession>A0AAD8I2H4</accession>
<proteinExistence type="predicted"/>
<comment type="caution">
    <text evidence="2">The sequence shown here is derived from an EMBL/GenBank/DDBJ whole genome shotgun (WGS) entry which is preliminary data.</text>
</comment>
<reference evidence="2" key="2">
    <citation type="submission" date="2023-05" db="EMBL/GenBank/DDBJ databases">
        <authorList>
            <person name="Schelkunov M.I."/>
        </authorList>
    </citation>
    <scope>NUCLEOTIDE SEQUENCE</scope>
    <source>
        <strain evidence="2">Hsosn_3</strain>
        <tissue evidence="2">Leaf</tissue>
    </source>
</reference>
<gene>
    <name evidence="2" type="ORF">POM88_032990</name>
</gene>
<protein>
    <recommendedName>
        <fullName evidence="1">DUF6598 domain-containing protein</fullName>
    </recommendedName>
</protein>